<keyword evidence="4 12" id="KW-0548">Nucleotidyltransferase</keyword>
<dbReference type="GO" id="GO:0006269">
    <property type="term" value="P:DNA replication, synthesis of primer"/>
    <property type="evidence" value="ECO:0007669"/>
    <property type="project" value="UniProtKB-UniRule"/>
</dbReference>
<dbReference type="Pfam" id="PF08275">
    <property type="entry name" value="DNAG_N"/>
    <property type="match status" value="1"/>
</dbReference>
<dbReference type="FunFam" id="3.90.580.10:FF:000001">
    <property type="entry name" value="DNA primase"/>
    <property type="match status" value="1"/>
</dbReference>
<dbReference type="Pfam" id="PF08278">
    <property type="entry name" value="DnaG_DnaB_bind"/>
    <property type="match status" value="1"/>
</dbReference>
<dbReference type="Gene3D" id="3.90.980.10">
    <property type="entry name" value="DNA primase, catalytic core, N-terminal domain"/>
    <property type="match status" value="1"/>
</dbReference>
<dbReference type="InterPro" id="IPR016136">
    <property type="entry name" value="DNA_helicase_N/primase_C"/>
</dbReference>
<dbReference type="InterPro" id="IPR036977">
    <property type="entry name" value="DNA_primase_Znf_CHC2"/>
</dbReference>
<dbReference type="InterPro" id="IPR050219">
    <property type="entry name" value="DnaG_primase"/>
</dbReference>
<dbReference type="InterPro" id="IPR034151">
    <property type="entry name" value="TOPRIM_DnaG_bac"/>
</dbReference>
<keyword evidence="8 12" id="KW-0862">Zinc</keyword>
<dbReference type="FunFam" id="3.40.1360.10:FF:000002">
    <property type="entry name" value="DNA primase"/>
    <property type="match status" value="1"/>
</dbReference>
<dbReference type="Pfam" id="PF01807">
    <property type="entry name" value="Zn_ribbon_DnaG"/>
    <property type="match status" value="1"/>
</dbReference>
<keyword evidence="3 12" id="KW-0808">Transferase</keyword>
<dbReference type="SUPFAM" id="SSF56731">
    <property type="entry name" value="DNA primase core"/>
    <property type="match status" value="1"/>
</dbReference>
<accession>W6M8H9</accession>
<comment type="caution">
    <text evidence="14">The sequence shown here is derived from an EMBL/GenBank/DDBJ whole genome shotgun (WGS) entry which is preliminary data.</text>
</comment>
<evidence type="ECO:0000256" key="6">
    <source>
        <dbReference type="ARBA" id="ARBA00022723"/>
    </source>
</evidence>
<dbReference type="PANTHER" id="PTHR30313:SF2">
    <property type="entry name" value="DNA PRIMASE"/>
    <property type="match status" value="1"/>
</dbReference>
<dbReference type="Gene3D" id="1.10.860.10">
    <property type="entry name" value="DNAb Helicase, Chain A"/>
    <property type="match status" value="1"/>
</dbReference>
<dbReference type="GO" id="GO:0003899">
    <property type="term" value="F:DNA-directed RNA polymerase activity"/>
    <property type="evidence" value="ECO:0007669"/>
    <property type="project" value="UniProtKB-UniRule"/>
</dbReference>
<dbReference type="SUPFAM" id="SSF117023">
    <property type="entry name" value="DNA primase DnaG, C-terminal domain"/>
    <property type="match status" value="1"/>
</dbReference>
<dbReference type="SMART" id="SM00493">
    <property type="entry name" value="TOPRIM"/>
    <property type="match status" value="1"/>
</dbReference>
<dbReference type="InterPro" id="IPR013264">
    <property type="entry name" value="DNAG_N"/>
</dbReference>
<evidence type="ECO:0000256" key="7">
    <source>
        <dbReference type="ARBA" id="ARBA00022771"/>
    </source>
</evidence>
<evidence type="ECO:0000259" key="13">
    <source>
        <dbReference type="PROSITE" id="PS50880"/>
    </source>
</evidence>
<dbReference type="GO" id="GO:0005737">
    <property type="term" value="C:cytoplasm"/>
    <property type="evidence" value="ECO:0007669"/>
    <property type="project" value="TreeGrafter"/>
</dbReference>
<dbReference type="HAMAP" id="MF_00974">
    <property type="entry name" value="DNA_primase_DnaG"/>
    <property type="match status" value="1"/>
</dbReference>
<dbReference type="Pfam" id="PF10410">
    <property type="entry name" value="DnaB_bind"/>
    <property type="match status" value="1"/>
</dbReference>
<dbReference type="PROSITE" id="PS50880">
    <property type="entry name" value="TOPRIM"/>
    <property type="match status" value="1"/>
</dbReference>
<dbReference type="InterPro" id="IPR006171">
    <property type="entry name" value="TOPRIM_dom"/>
</dbReference>
<reference evidence="14" key="2">
    <citation type="submission" date="2014-03" db="EMBL/GenBank/DDBJ databases">
        <title>Candidatus Competibacter-lineage genomes retrieved from metagenomes reveal functional metabolic diversity.</title>
        <authorList>
            <person name="McIlroy S.J."/>
            <person name="Albertsen M."/>
            <person name="Andresen E.K."/>
            <person name="Saunders A.M."/>
            <person name="Kristiansen R."/>
            <person name="Stokholm-Bjerregaard M."/>
            <person name="Nielsen K.L."/>
            <person name="Nielsen P.H."/>
        </authorList>
    </citation>
    <scope>NUCLEOTIDE SEQUENCE</scope>
    <source>
        <strain evidence="14">Run_A_D11</strain>
    </source>
</reference>
<dbReference type="InterPro" id="IPR002694">
    <property type="entry name" value="Znf_CHC2"/>
</dbReference>
<dbReference type="FunFam" id="3.90.980.10:FF:000001">
    <property type="entry name" value="DNA primase"/>
    <property type="match status" value="1"/>
</dbReference>
<evidence type="ECO:0000256" key="12">
    <source>
        <dbReference type="HAMAP-Rule" id="MF_00974"/>
    </source>
</evidence>
<dbReference type="PANTHER" id="PTHR30313">
    <property type="entry name" value="DNA PRIMASE"/>
    <property type="match status" value="1"/>
</dbReference>
<dbReference type="GO" id="GO:1990077">
    <property type="term" value="C:primosome complex"/>
    <property type="evidence" value="ECO:0007669"/>
    <property type="project" value="UniProtKB-KW"/>
</dbReference>
<dbReference type="SUPFAM" id="SSF57783">
    <property type="entry name" value="Zinc beta-ribbon"/>
    <property type="match status" value="1"/>
</dbReference>
<dbReference type="RefSeq" id="WP_053085390.1">
    <property type="nucleotide sequence ID" value="NZ_CBTJ020000080.1"/>
</dbReference>
<dbReference type="GO" id="GO:0000428">
    <property type="term" value="C:DNA-directed RNA polymerase complex"/>
    <property type="evidence" value="ECO:0007669"/>
    <property type="project" value="UniProtKB-KW"/>
</dbReference>
<dbReference type="Pfam" id="PF01751">
    <property type="entry name" value="Toprim"/>
    <property type="match status" value="1"/>
</dbReference>
<dbReference type="InterPro" id="IPR037068">
    <property type="entry name" value="DNA_primase_core_N_sf"/>
</dbReference>
<keyword evidence="9" id="KW-0460">Magnesium</keyword>
<dbReference type="EC" id="2.7.7.101" evidence="12"/>
<comment type="subunit">
    <text evidence="12">Monomer. Interacts with DnaB.</text>
</comment>
<dbReference type="GO" id="GO:0008270">
    <property type="term" value="F:zinc ion binding"/>
    <property type="evidence" value="ECO:0007669"/>
    <property type="project" value="UniProtKB-UniRule"/>
</dbReference>
<comment type="function">
    <text evidence="12">RNA polymerase that catalyzes the synthesis of short RNA molecules used as primers for DNA polymerase during DNA replication.</text>
</comment>
<sequence length="584" mass="65661">MAGRIPQEFFDQLLGRVDIVEIIHSRVPLRRAGHEFMACCPFHAEKTPSFSVSPRKQFYHCFGCGSHGNAIGFLMAYERLEFLDAVEELAHLAGLDLPETTTSDSASALPTKRLLEWISQADHFFRQQLREHPLRQRAVDYLRQRGLTGQIANTFGIGYAPPGWENLGKALNGAGANSADLIAAGLVSMDEQGRARDRFRDRIIFPIRDRRGRAIGFGGRALDGDTTPKYLNSPETSLFHKGSELYGLYEARTQNRQLPRLLVVEGYMDVVALAQHEISYAVATLGTATTAEHIDRLFRTADDLVFCFDGDRAGRAAAWRALTVALPFLRDGRQAGFLFLPDGEDPDSLVRAEGQAAFARRIQHSTPLADYLFDELRGQGDPNTLAGRARMAELARPLLEKLPEGHFRDLMQERLRKEAQLVNTRLRPPTPTAHLTEDHSLRLARTPVRRLIALLLYRPMLAQQTTVEDLVLPDDNRPGMQLVANLLCALHSNPELTAAALLERHRDTPEGAILERLAAWKPQIPDEEYQFEQEFSDIVATLKRRDDLPDRLPDLLMGRGTARAFSTEEREEILRNLLKAKRSN</sequence>
<dbReference type="GO" id="GO:0003677">
    <property type="term" value="F:DNA binding"/>
    <property type="evidence" value="ECO:0007669"/>
    <property type="project" value="UniProtKB-KW"/>
</dbReference>
<evidence type="ECO:0000256" key="4">
    <source>
        <dbReference type="ARBA" id="ARBA00022695"/>
    </source>
</evidence>
<keyword evidence="5 12" id="KW-0235">DNA replication</keyword>
<evidence type="ECO:0000256" key="10">
    <source>
        <dbReference type="ARBA" id="ARBA00023125"/>
    </source>
</evidence>
<evidence type="ECO:0000313" key="15">
    <source>
        <dbReference type="Proteomes" id="UP000035760"/>
    </source>
</evidence>
<dbReference type="SMART" id="SM00400">
    <property type="entry name" value="ZnF_CHCC"/>
    <property type="match status" value="1"/>
</dbReference>
<organism evidence="14 15">
    <name type="scientific">Candidatus Competibacter denitrificans Run_A_D11</name>
    <dbReference type="NCBI Taxonomy" id="1400863"/>
    <lineage>
        <taxon>Bacteria</taxon>
        <taxon>Pseudomonadati</taxon>
        <taxon>Pseudomonadota</taxon>
        <taxon>Gammaproteobacteria</taxon>
        <taxon>Candidatus Competibacteraceae</taxon>
        <taxon>Candidatus Competibacter</taxon>
    </lineage>
</organism>
<dbReference type="Gene3D" id="3.90.580.10">
    <property type="entry name" value="Zinc finger, CHC2-type domain"/>
    <property type="match status" value="1"/>
</dbReference>
<gene>
    <name evidence="12 14" type="primary">dnaG</name>
    <name evidence="14" type="ORF">BN873_70050</name>
</gene>
<proteinExistence type="inferred from homology"/>
<dbReference type="NCBIfam" id="TIGR01391">
    <property type="entry name" value="dnaG"/>
    <property type="match status" value="1"/>
</dbReference>
<comment type="similarity">
    <text evidence="12">Belongs to the DnaG primase family.</text>
</comment>
<dbReference type="InterPro" id="IPR006295">
    <property type="entry name" value="DNA_primase_DnaG"/>
</dbReference>
<name>W6M8H9_9GAMM</name>
<evidence type="ECO:0000256" key="2">
    <source>
        <dbReference type="ARBA" id="ARBA00022515"/>
    </source>
</evidence>
<dbReference type="STRING" id="1400863.BN873_70050"/>
<dbReference type="SMART" id="SM00766">
    <property type="entry name" value="DnaG_DnaB_bind"/>
    <property type="match status" value="1"/>
</dbReference>
<keyword evidence="11 12" id="KW-0804">Transcription</keyword>
<comment type="catalytic activity">
    <reaction evidence="12">
        <text>ssDNA + n NTP = ssDNA/pppN(pN)n-1 hybrid + (n-1) diphosphate.</text>
        <dbReference type="EC" id="2.7.7.101"/>
    </reaction>
</comment>
<dbReference type="Gene3D" id="1.20.50.20">
    <property type="entry name" value="DnaG, RNA polymerase domain, helical bundle"/>
    <property type="match status" value="1"/>
</dbReference>
<dbReference type="CDD" id="cd03364">
    <property type="entry name" value="TOPRIM_DnaG_primases"/>
    <property type="match status" value="1"/>
</dbReference>
<evidence type="ECO:0000256" key="8">
    <source>
        <dbReference type="ARBA" id="ARBA00022833"/>
    </source>
</evidence>
<evidence type="ECO:0000313" key="14">
    <source>
        <dbReference type="EMBL" id="CDI03902.1"/>
    </source>
</evidence>
<protein>
    <recommendedName>
        <fullName evidence="12">DNA primase</fullName>
        <ecNumber evidence="12">2.7.7.101</ecNumber>
    </recommendedName>
</protein>
<evidence type="ECO:0000256" key="5">
    <source>
        <dbReference type="ARBA" id="ARBA00022705"/>
    </source>
</evidence>
<evidence type="ECO:0000256" key="9">
    <source>
        <dbReference type="ARBA" id="ARBA00022842"/>
    </source>
</evidence>
<evidence type="ECO:0000256" key="3">
    <source>
        <dbReference type="ARBA" id="ARBA00022679"/>
    </source>
</evidence>
<keyword evidence="10 12" id="KW-0238">DNA-binding</keyword>
<dbReference type="Gene3D" id="3.40.1360.10">
    <property type="match status" value="1"/>
</dbReference>
<dbReference type="AlphaFoldDB" id="W6M8H9"/>
<dbReference type="InterPro" id="IPR030846">
    <property type="entry name" value="DnaG_bac"/>
</dbReference>
<keyword evidence="15" id="KW-1185">Reference proteome</keyword>
<keyword evidence="6 12" id="KW-0479">Metal-binding</keyword>
<comment type="domain">
    <text evidence="12">Contains an N-terminal zinc-binding domain, a central core domain that contains the primase activity, and a C-terminal DnaB-binding domain.</text>
</comment>
<dbReference type="Proteomes" id="UP000035760">
    <property type="component" value="Unassembled WGS sequence"/>
</dbReference>
<evidence type="ECO:0000256" key="1">
    <source>
        <dbReference type="ARBA" id="ARBA00022478"/>
    </source>
</evidence>
<dbReference type="InterPro" id="IPR019475">
    <property type="entry name" value="DNA_primase_DnaB-bd"/>
</dbReference>
<feature type="domain" description="Toprim" evidence="13">
    <location>
        <begin position="259"/>
        <end position="341"/>
    </location>
</feature>
<dbReference type="InterPro" id="IPR013173">
    <property type="entry name" value="DNA_primase_DnaG_DnaB-bd_dom"/>
</dbReference>
<dbReference type="OrthoDB" id="9803773at2"/>
<keyword evidence="1 12" id="KW-0240">DNA-directed RNA polymerase</keyword>
<feature type="zinc finger region" description="CHC2-type" evidence="12">
    <location>
        <begin position="40"/>
        <end position="64"/>
    </location>
</feature>
<keyword evidence="2 12" id="KW-0639">Primosome</keyword>
<dbReference type="EMBL" id="CBTJ020000080">
    <property type="protein sequence ID" value="CDI03902.1"/>
    <property type="molecule type" value="Genomic_DNA"/>
</dbReference>
<reference evidence="14" key="1">
    <citation type="submission" date="2013-07" db="EMBL/GenBank/DDBJ databases">
        <authorList>
            <person name="McIlroy S."/>
        </authorList>
    </citation>
    <scope>NUCLEOTIDE SEQUENCE [LARGE SCALE GENOMIC DNA]</scope>
    <source>
        <strain evidence="14">Run_A_D11</strain>
    </source>
</reference>
<evidence type="ECO:0000256" key="11">
    <source>
        <dbReference type="ARBA" id="ARBA00023163"/>
    </source>
</evidence>
<keyword evidence="7 12" id="KW-0863">Zinc-finger</keyword>
<comment type="cofactor">
    <cofactor evidence="12">
        <name>Zn(2+)</name>
        <dbReference type="ChEBI" id="CHEBI:29105"/>
    </cofactor>
    <text evidence="12">Binds 1 zinc ion per monomer.</text>
</comment>